<protein>
    <submittedName>
        <fullName evidence="2">Uncharacterized protein</fullName>
    </submittedName>
</protein>
<keyword evidence="1" id="KW-0812">Transmembrane</keyword>
<evidence type="ECO:0000256" key="1">
    <source>
        <dbReference type="SAM" id="Phobius"/>
    </source>
</evidence>
<dbReference type="AlphaFoldDB" id="A0A5R9A9Y5"/>
<evidence type="ECO:0000313" key="3">
    <source>
        <dbReference type="Proteomes" id="UP000306544"/>
    </source>
</evidence>
<organism evidence="2 3">
    <name type="scientific">Nesterenkonia sphaerica</name>
    <dbReference type="NCBI Taxonomy" id="1804988"/>
    <lineage>
        <taxon>Bacteria</taxon>
        <taxon>Bacillati</taxon>
        <taxon>Actinomycetota</taxon>
        <taxon>Actinomycetes</taxon>
        <taxon>Micrococcales</taxon>
        <taxon>Micrococcaceae</taxon>
        <taxon>Nesterenkonia</taxon>
    </lineage>
</organism>
<accession>A0A5R9A9Y5</accession>
<sequence>MRTDPGGKLQRGAKHGKSLVADMESSVTAVRMISGFLSGSTAPVLSGVPSSSAAADAVSALPQRMQNKAFELAGRSEALRQKKISDIDVDAIDQWVVEQYSARRTGRTSYPAVVMGSVSGAAFFLAAALGVPFLPQTTLVAVNDGDTDPDDPHQAMRRWAPAAQQIAANNPRVSVYHMHDPAQDRPMMKQTAFFRLKRAGLGPVYREFLRNSLAPEGHVITLENTRTWRVTQTGERSFFQFGCLGGMPEEEYVSGSQRLHDFLEAEGSAQRHWEAPAPTGRRPDGEWGFDPAFGTDLDELASGAGWRRRRLYQNEPQDASAFLAELYRDWYRRLGWEDNRLLAQTYTLLDPRATMATGSVPFWNRFHMQPSFDVLSEYLHTAQPYEEILISLFSNGVRSPGLVDLSQWEALAATHASTRGEVIGVNPETFPFDAGHPLRFQQALEAAGPHRDLPEPLTVAEVDAFARAYGIAVSAGSLPEHHDDVAGEGFRNPVSWVGD</sequence>
<dbReference type="RefSeq" id="WP_138170332.1">
    <property type="nucleotide sequence ID" value="NZ_VAWA01000008.1"/>
</dbReference>
<comment type="caution">
    <text evidence="2">The sequence shown here is derived from an EMBL/GenBank/DDBJ whole genome shotgun (WGS) entry which is preliminary data.</text>
</comment>
<keyword evidence="1" id="KW-1133">Transmembrane helix</keyword>
<gene>
    <name evidence="2" type="ORF">FEF27_08010</name>
</gene>
<proteinExistence type="predicted"/>
<dbReference type="EMBL" id="VAWA01000008">
    <property type="protein sequence ID" value="TLP75589.1"/>
    <property type="molecule type" value="Genomic_DNA"/>
</dbReference>
<dbReference type="OrthoDB" id="501208at2"/>
<reference evidence="2 3" key="1">
    <citation type="submission" date="2019-05" db="EMBL/GenBank/DDBJ databases">
        <title>Nesterenkonia sp. GY239, isolated from the Southern Atlantic Ocean.</title>
        <authorList>
            <person name="Zhang G."/>
        </authorList>
    </citation>
    <scope>NUCLEOTIDE SEQUENCE [LARGE SCALE GENOMIC DNA]</scope>
    <source>
        <strain evidence="2 3">GY239</strain>
    </source>
</reference>
<evidence type="ECO:0000313" key="2">
    <source>
        <dbReference type="EMBL" id="TLP75589.1"/>
    </source>
</evidence>
<dbReference type="Proteomes" id="UP000306544">
    <property type="component" value="Unassembled WGS sequence"/>
</dbReference>
<feature type="transmembrane region" description="Helical" evidence="1">
    <location>
        <begin position="112"/>
        <end position="134"/>
    </location>
</feature>
<keyword evidence="1" id="KW-0472">Membrane</keyword>
<keyword evidence="3" id="KW-1185">Reference proteome</keyword>
<name>A0A5R9A9Y5_9MICC</name>